<gene>
    <name evidence="1" type="ORF">WMO37_12160</name>
</gene>
<proteinExistence type="predicted"/>
<dbReference type="SUPFAM" id="SSF52540">
    <property type="entry name" value="P-loop containing nucleoside triphosphate hydrolases"/>
    <property type="match status" value="1"/>
</dbReference>
<comment type="caution">
    <text evidence="1">The sequence shown here is derived from an EMBL/GenBank/DDBJ whole genome shotgun (WGS) entry which is preliminary data.</text>
</comment>
<name>A0ABV1H7R6_9FIRM</name>
<dbReference type="InterPro" id="IPR027417">
    <property type="entry name" value="P-loop_NTPase"/>
</dbReference>
<keyword evidence="2" id="KW-1185">Reference proteome</keyword>
<accession>A0ABV1H7R6</accession>
<dbReference type="Gene3D" id="3.40.50.300">
    <property type="entry name" value="P-loop containing nucleotide triphosphate hydrolases"/>
    <property type="match status" value="1"/>
</dbReference>
<evidence type="ECO:0000313" key="2">
    <source>
        <dbReference type="Proteomes" id="UP001546774"/>
    </source>
</evidence>
<sequence>MFSVNIDKLIKMTPLEAESYAKAADSLENLLADKGNMLAVVGSGMSSFKLAAAFMEKEKRVLFADADFSQEVFLGKYKLGKNLKGIFDYTQGEGTAKDIICVTNREKLDVVFTGNVENLRFDGTALKTVLEEYAKEYDLVVVQSDEQGRTAGVCDAAVLILEESQYSELTAETRIAELDKNGCTVLGVIIDE</sequence>
<dbReference type="Proteomes" id="UP001546774">
    <property type="component" value="Unassembled WGS sequence"/>
</dbReference>
<evidence type="ECO:0008006" key="3">
    <source>
        <dbReference type="Google" id="ProtNLM"/>
    </source>
</evidence>
<evidence type="ECO:0000313" key="1">
    <source>
        <dbReference type="EMBL" id="MEQ2555749.1"/>
    </source>
</evidence>
<reference evidence="1" key="1">
    <citation type="submission" date="2024-03" db="EMBL/GenBank/DDBJ databases">
        <title>Human intestinal bacterial collection.</title>
        <authorList>
            <person name="Pauvert C."/>
            <person name="Hitch T.C.A."/>
            <person name="Clavel T."/>
        </authorList>
    </citation>
    <scope>NUCLEOTIDE SEQUENCE [LARGE SCALE GENOMIC DNA]</scope>
    <source>
        <strain evidence="1">CLA-AA-H89B</strain>
    </source>
</reference>
<dbReference type="EMBL" id="JBBMFS010000011">
    <property type="protein sequence ID" value="MEQ2555749.1"/>
    <property type="molecule type" value="Genomic_DNA"/>
</dbReference>
<organism evidence="1 2">
    <name type="scientific">Lachnospira intestinalis</name>
    <dbReference type="NCBI Taxonomy" id="3133158"/>
    <lineage>
        <taxon>Bacteria</taxon>
        <taxon>Bacillati</taxon>
        <taxon>Bacillota</taxon>
        <taxon>Clostridia</taxon>
        <taxon>Lachnospirales</taxon>
        <taxon>Lachnospiraceae</taxon>
        <taxon>Lachnospira</taxon>
    </lineage>
</organism>
<protein>
    <recommendedName>
        <fullName evidence="3">Non-specific protein-tyrosine kinase</fullName>
    </recommendedName>
</protein>